<feature type="transmembrane region" description="Helical" evidence="2">
    <location>
        <begin position="92"/>
        <end position="117"/>
    </location>
</feature>
<protein>
    <submittedName>
        <fullName evidence="4">HTH-type transcriptional regulator ImmR</fullName>
    </submittedName>
</protein>
<evidence type="ECO:0000256" key="2">
    <source>
        <dbReference type="SAM" id="Phobius"/>
    </source>
</evidence>
<keyword evidence="2" id="KW-0472">Membrane</keyword>
<keyword evidence="5" id="KW-1185">Reference proteome</keyword>
<accession>A0A2K4ZL18</accession>
<dbReference type="RefSeq" id="WP_103241180.1">
    <property type="nucleotide sequence ID" value="NZ_JANJZD010000032.1"/>
</dbReference>
<evidence type="ECO:0000259" key="3">
    <source>
        <dbReference type="PROSITE" id="PS50943"/>
    </source>
</evidence>
<dbReference type="SUPFAM" id="SSF47413">
    <property type="entry name" value="lambda repressor-like DNA-binding domains"/>
    <property type="match status" value="1"/>
</dbReference>
<sequence>MEIGNRLKNARNEKGMTQEHAAELLGVSRQTISNWENSKSYPDIISVIKMSDLYSVSLDHLLKEDNTMKQTYQEFLEESTNTVKAKKNLSKIVLLSTYFVVWITVMILFWNVAGTIINELDMILRWILLPALLLFITVTVAKNDYFGKGKWLCVPGAAITFLTVPYTHTQFLFTEETVTFIFRFPNIPYMAAGILISFCGLEAGILWNKICKK</sequence>
<evidence type="ECO:0000313" key="5">
    <source>
        <dbReference type="Proteomes" id="UP000236311"/>
    </source>
</evidence>
<dbReference type="Gene3D" id="1.10.260.40">
    <property type="entry name" value="lambda repressor-like DNA-binding domains"/>
    <property type="match status" value="1"/>
</dbReference>
<name>A0A2K4ZL18_9FIRM</name>
<evidence type="ECO:0000313" key="4">
    <source>
        <dbReference type="EMBL" id="SOY31178.1"/>
    </source>
</evidence>
<dbReference type="Pfam" id="PF01381">
    <property type="entry name" value="HTH_3"/>
    <property type="match status" value="1"/>
</dbReference>
<dbReference type="PANTHER" id="PTHR46558:SF13">
    <property type="entry name" value="HTH-TYPE TRANSCRIPTIONAL REGULATOR IMMR"/>
    <property type="match status" value="1"/>
</dbReference>
<dbReference type="CDD" id="cd00093">
    <property type="entry name" value="HTH_XRE"/>
    <property type="match status" value="1"/>
</dbReference>
<keyword evidence="2" id="KW-0812">Transmembrane</keyword>
<feature type="transmembrane region" description="Helical" evidence="2">
    <location>
        <begin position="123"/>
        <end position="142"/>
    </location>
</feature>
<evidence type="ECO:0000256" key="1">
    <source>
        <dbReference type="ARBA" id="ARBA00023125"/>
    </source>
</evidence>
<dbReference type="PANTHER" id="PTHR46558">
    <property type="entry name" value="TRACRIPTIONAL REGULATORY PROTEIN-RELATED-RELATED"/>
    <property type="match status" value="1"/>
</dbReference>
<keyword evidence="1" id="KW-0238">DNA-binding</keyword>
<dbReference type="EMBL" id="OFSM01000022">
    <property type="protein sequence ID" value="SOY31178.1"/>
    <property type="molecule type" value="Genomic_DNA"/>
</dbReference>
<gene>
    <name evidence="4" type="primary">immR_6</name>
    <name evidence="4" type="ORF">AMURIS_03913</name>
</gene>
<dbReference type="SMART" id="SM00530">
    <property type="entry name" value="HTH_XRE"/>
    <property type="match status" value="1"/>
</dbReference>
<dbReference type="Proteomes" id="UP000236311">
    <property type="component" value="Unassembled WGS sequence"/>
</dbReference>
<dbReference type="InterPro" id="IPR001387">
    <property type="entry name" value="Cro/C1-type_HTH"/>
</dbReference>
<dbReference type="OrthoDB" id="9801008at2"/>
<keyword evidence="2" id="KW-1133">Transmembrane helix</keyword>
<dbReference type="GO" id="GO:0003677">
    <property type="term" value="F:DNA binding"/>
    <property type="evidence" value="ECO:0007669"/>
    <property type="project" value="UniProtKB-KW"/>
</dbReference>
<feature type="domain" description="HTH cro/C1-type" evidence="3">
    <location>
        <begin position="7"/>
        <end position="61"/>
    </location>
</feature>
<dbReference type="AlphaFoldDB" id="A0A2K4ZL18"/>
<reference evidence="4 5" key="1">
    <citation type="submission" date="2018-01" db="EMBL/GenBank/DDBJ databases">
        <authorList>
            <person name="Gaut B.S."/>
            <person name="Morton B.R."/>
            <person name="Clegg M.T."/>
            <person name="Duvall M.R."/>
        </authorList>
    </citation>
    <scope>NUCLEOTIDE SEQUENCE [LARGE SCALE GENOMIC DNA]</scope>
    <source>
        <strain evidence="4">GP69</strain>
    </source>
</reference>
<dbReference type="PROSITE" id="PS50943">
    <property type="entry name" value="HTH_CROC1"/>
    <property type="match status" value="1"/>
</dbReference>
<feature type="transmembrane region" description="Helical" evidence="2">
    <location>
        <begin position="149"/>
        <end position="167"/>
    </location>
</feature>
<organism evidence="4 5">
    <name type="scientific">Acetatifactor muris</name>
    <dbReference type="NCBI Taxonomy" id="879566"/>
    <lineage>
        <taxon>Bacteria</taxon>
        <taxon>Bacillati</taxon>
        <taxon>Bacillota</taxon>
        <taxon>Clostridia</taxon>
        <taxon>Lachnospirales</taxon>
        <taxon>Lachnospiraceae</taxon>
        <taxon>Acetatifactor</taxon>
    </lineage>
</organism>
<dbReference type="InterPro" id="IPR010982">
    <property type="entry name" value="Lambda_DNA-bd_dom_sf"/>
</dbReference>
<feature type="transmembrane region" description="Helical" evidence="2">
    <location>
        <begin position="187"/>
        <end position="207"/>
    </location>
</feature>
<proteinExistence type="predicted"/>